<dbReference type="EMBL" id="CAAALY010017728">
    <property type="protein sequence ID" value="VEL13420.1"/>
    <property type="molecule type" value="Genomic_DNA"/>
</dbReference>
<evidence type="ECO:0000313" key="3">
    <source>
        <dbReference type="Proteomes" id="UP000784294"/>
    </source>
</evidence>
<evidence type="ECO:0000256" key="1">
    <source>
        <dbReference type="SAM" id="MobiDB-lite"/>
    </source>
</evidence>
<keyword evidence="3" id="KW-1185">Reference proteome</keyword>
<accession>A0A3S5CJI1</accession>
<protein>
    <submittedName>
        <fullName evidence="2">Uncharacterized protein</fullName>
    </submittedName>
</protein>
<organism evidence="2 3">
    <name type="scientific">Protopolystoma xenopodis</name>
    <dbReference type="NCBI Taxonomy" id="117903"/>
    <lineage>
        <taxon>Eukaryota</taxon>
        <taxon>Metazoa</taxon>
        <taxon>Spiralia</taxon>
        <taxon>Lophotrochozoa</taxon>
        <taxon>Platyhelminthes</taxon>
        <taxon>Monogenea</taxon>
        <taxon>Polyopisthocotylea</taxon>
        <taxon>Polystomatidea</taxon>
        <taxon>Polystomatidae</taxon>
        <taxon>Protopolystoma</taxon>
    </lineage>
</organism>
<proteinExistence type="predicted"/>
<feature type="region of interest" description="Disordered" evidence="1">
    <location>
        <begin position="59"/>
        <end position="91"/>
    </location>
</feature>
<reference evidence="2" key="1">
    <citation type="submission" date="2018-11" db="EMBL/GenBank/DDBJ databases">
        <authorList>
            <consortium name="Pathogen Informatics"/>
        </authorList>
    </citation>
    <scope>NUCLEOTIDE SEQUENCE</scope>
</reference>
<sequence length="109" mass="13008">MHVRGYLAQLEQTRRDLRAHRLTRPDDIKQRITDLRSKVDQATVNVQERARKEAAAQQAAQQAAIEMERQKKMRERELSVKTEEEKQQKALMEMEKRRVSALLDRYFIM</sequence>
<dbReference type="AlphaFoldDB" id="A0A3S5CJI1"/>
<dbReference type="Proteomes" id="UP000784294">
    <property type="component" value="Unassembled WGS sequence"/>
</dbReference>
<feature type="compositionally biased region" description="Basic and acidic residues" evidence="1">
    <location>
        <begin position="66"/>
        <end position="91"/>
    </location>
</feature>
<name>A0A3S5CJI1_9PLAT</name>
<evidence type="ECO:0000313" key="2">
    <source>
        <dbReference type="EMBL" id="VEL13420.1"/>
    </source>
</evidence>
<gene>
    <name evidence="2" type="ORF">PXEA_LOCUS6860</name>
</gene>
<comment type="caution">
    <text evidence="2">The sequence shown here is derived from an EMBL/GenBank/DDBJ whole genome shotgun (WGS) entry which is preliminary data.</text>
</comment>